<sequence length="317" mass="35517">MNLQQLRYLREVLRSGLSISEAARRLHTSQPGVSRQLRQLEEELNVTLFIRQRNAVVHVNPEAQPIIDLALRIADDLDRLLELGRQRRSELLDIRVAASHTLARYMVPRALRLFSSVHASTRINLANATPLESLEQVNTGQAHIAVTTELAEHFDRLAYIPCYLLPRVLIMPANHPLANLELLTMEALVKYPMIAYDRAFTGRNILDSAFARRNLTPNVTISAIGVDMVKSCVRDGLGIAIITSLSLTEDDRAALCVRSVDHLFEPTTVYAVFDKRMGLPATVRNFLLAFAPHIVAVSTEQLSIGEVDRSMAKIWVN</sequence>
<evidence type="ECO:0000256" key="2">
    <source>
        <dbReference type="ARBA" id="ARBA00023015"/>
    </source>
</evidence>
<reference evidence="6 7" key="1">
    <citation type="submission" date="2024-06" db="EMBL/GenBank/DDBJ databases">
        <title>Sorghum-associated microbial communities from plants grown in Nebraska, USA.</title>
        <authorList>
            <person name="Schachtman D."/>
        </authorList>
    </citation>
    <scope>NUCLEOTIDE SEQUENCE [LARGE SCALE GENOMIC DNA]</scope>
    <source>
        <strain evidence="6 7">2709</strain>
    </source>
</reference>
<dbReference type="InterPro" id="IPR036388">
    <property type="entry name" value="WH-like_DNA-bd_sf"/>
</dbReference>
<keyword evidence="7" id="KW-1185">Reference proteome</keyword>
<dbReference type="PANTHER" id="PTHR30126">
    <property type="entry name" value="HTH-TYPE TRANSCRIPTIONAL REGULATOR"/>
    <property type="match status" value="1"/>
</dbReference>
<dbReference type="SUPFAM" id="SSF46785">
    <property type="entry name" value="Winged helix' DNA-binding domain"/>
    <property type="match status" value="1"/>
</dbReference>
<dbReference type="Proteomes" id="UP001549320">
    <property type="component" value="Unassembled WGS sequence"/>
</dbReference>
<dbReference type="Pfam" id="PF03466">
    <property type="entry name" value="LysR_substrate"/>
    <property type="match status" value="1"/>
</dbReference>
<dbReference type="InterPro" id="IPR011991">
    <property type="entry name" value="ArsR-like_HTH"/>
</dbReference>
<evidence type="ECO:0000313" key="6">
    <source>
        <dbReference type="EMBL" id="MET4574932.1"/>
    </source>
</evidence>
<proteinExistence type="inferred from homology"/>
<protein>
    <submittedName>
        <fullName evidence="6">LysR family cys regulon transcriptional activator</fullName>
    </submittedName>
</protein>
<evidence type="ECO:0000256" key="4">
    <source>
        <dbReference type="ARBA" id="ARBA00023163"/>
    </source>
</evidence>
<dbReference type="InterPro" id="IPR000847">
    <property type="entry name" value="LysR_HTH_N"/>
</dbReference>
<dbReference type="InterPro" id="IPR036390">
    <property type="entry name" value="WH_DNA-bd_sf"/>
</dbReference>
<gene>
    <name evidence="6" type="ORF">ABIE13_000029</name>
</gene>
<name>A0ABV2Q2V2_9BURK</name>
<dbReference type="Gene3D" id="3.40.190.10">
    <property type="entry name" value="Periplasmic binding protein-like II"/>
    <property type="match status" value="2"/>
</dbReference>
<accession>A0ABV2Q2V2</accession>
<dbReference type="EMBL" id="JBEPSH010000001">
    <property type="protein sequence ID" value="MET4574932.1"/>
    <property type="molecule type" value="Genomic_DNA"/>
</dbReference>
<dbReference type="PANTHER" id="PTHR30126:SF6">
    <property type="entry name" value="HTH-TYPE TRANSCRIPTIONAL REGULATOR CYSB-RELATED"/>
    <property type="match status" value="1"/>
</dbReference>
<dbReference type="CDD" id="cd00090">
    <property type="entry name" value="HTH_ARSR"/>
    <property type="match status" value="1"/>
</dbReference>
<evidence type="ECO:0000256" key="3">
    <source>
        <dbReference type="ARBA" id="ARBA00023125"/>
    </source>
</evidence>
<dbReference type="Pfam" id="PF00126">
    <property type="entry name" value="HTH_1"/>
    <property type="match status" value="1"/>
</dbReference>
<dbReference type="PRINTS" id="PR00039">
    <property type="entry name" value="HTHLYSR"/>
</dbReference>
<keyword evidence="2" id="KW-0805">Transcription regulation</keyword>
<dbReference type="InterPro" id="IPR005119">
    <property type="entry name" value="LysR_subst-bd"/>
</dbReference>
<organism evidence="6 7">
    <name type="scientific">Ottowia thiooxydans</name>
    <dbReference type="NCBI Taxonomy" id="219182"/>
    <lineage>
        <taxon>Bacteria</taxon>
        <taxon>Pseudomonadati</taxon>
        <taxon>Pseudomonadota</taxon>
        <taxon>Betaproteobacteria</taxon>
        <taxon>Burkholderiales</taxon>
        <taxon>Comamonadaceae</taxon>
        <taxon>Ottowia</taxon>
    </lineage>
</organism>
<comment type="caution">
    <text evidence="6">The sequence shown here is derived from an EMBL/GenBank/DDBJ whole genome shotgun (WGS) entry which is preliminary data.</text>
</comment>
<keyword evidence="4" id="KW-0804">Transcription</keyword>
<evidence type="ECO:0000259" key="5">
    <source>
        <dbReference type="PROSITE" id="PS50931"/>
    </source>
</evidence>
<dbReference type="PROSITE" id="PS50931">
    <property type="entry name" value="HTH_LYSR"/>
    <property type="match status" value="1"/>
</dbReference>
<evidence type="ECO:0000256" key="1">
    <source>
        <dbReference type="ARBA" id="ARBA00009437"/>
    </source>
</evidence>
<dbReference type="Gene3D" id="1.10.10.10">
    <property type="entry name" value="Winged helix-like DNA-binding domain superfamily/Winged helix DNA-binding domain"/>
    <property type="match status" value="1"/>
</dbReference>
<dbReference type="RefSeq" id="WP_354440103.1">
    <property type="nucleotide sequence ID" value="NZ_JBEPSH010000001.1"/>
</dbReference>
<dbReference type="SUPFAM" id="SSF53850">
    <property type="entry name" value="Periplasmic binding protein-like II"/>
    <property type="match status" value="1"/>
</dbReference>
<comment type="similarity">
    <text evidence="1">Belongs to the LysR transcriptional regulatory family.</text>
</comment>
<evidence type="ECO:0000313" key="7">
    <source>
        <dbReference type="Proteomes" id="UP001549320"/>
    </source>
</evidence>
<feature type="domain" description="HTH lysR-type" evidence="5">
    <location>
        <begin position="1"/>
        <end position="59"/>
    </location>
</feature>
<keyword evidence="3" id="KW-0238">DNA-binding</keyword>